<keyword evidence="11 13" id="KW-0456">Lyase</keyword>
<comment type="similarity">
    <text evidence="13">In the C-terminal section; belongs to the IspF family.</text>
</comment>
<evidence type="ECO:0000259" key="14">
    <source>
        <dbReference type="Pfam" id="PF02542"/>
    </source>
</evidence>
<dbReference type="Pfam" id="PF01128">
    <property type="entry name" value="IspD"/>
    <property type="match status" value="1"/>
</dbReference>
<proteinExistence type="inferred from homology"/>
<dbReference type="InterPro" id="IPR003526">
    <property type="entry name" value="MECDP_synthase"/>
</dbReference>
<feature type="binding site" evidence="13">
    <location>
        <begin position="253"/>
        <end position="254"/>
    </location>
    <ligand>
        <name>4-CDP-2-C-methyl-D-erythritol 2-phosphate</name>
        <dbReference type="ChEBI" id="CHEBI:57919"/>
    </ligand>
</feature>
<evidence type="ECO:0000256" key="12">
    <source>
        <dbReference type="ARBA" id="ARBA00023268"/>
    </source>
</evidence>
<dbReference type="InterPro" id="IPR026596">
    <property type="entry name" value="IspD/F"/>
</dbReference>
<comment type="similarity">
    <text evidence="6">Belongs to the IspD/TarI cytidylyltransferase family. IspD subfamily.</text>
</comment>
<keyword evidence="8 13" id="KW-0548">Nucleotidyltransferase</keyword>
<feature type="binding site" evidence="13">
    <location>
        <begin position="280"/>
        <end position="284"/>
    </location>
    <ligand>
        <name>4-CDP-2-C-methyl-D-erythritol 2-phosphate</name>
        <dbReference type="ChEBI" id="CHEBI:57919"/>
    </ligand>
</feature>
<feature type="binding site" evidence="13">
    <location>
        <begin position="226"/>
        <end position="228"/>
    </location>
    <ligand>
        <name>4-CDP-2-C-methyl-D-erythritol 2-phosphate</name>
        <dbReference type="ChEBI" id="CHEBI:57919"/>
    </ligand>
</feature>
<dbReference type="HAMAP" id="MF_00107">
    <property type="entry name" value="IspF"/>
    <property type="match status" value="1"/>
</dbReference>
<name>A0A9D2IES2_9FIRM</name>
<dbReference type="EC" id="2.7.7.60" evidence="13"/>
<comment type="cofactor">
    <cofactor evidence="3 13">
        <name>a divalent metal cation</name>
        <dbReference type="ChEBI" id="CHEBI:60240"/>
    </cofactor>
</comment>
<comment type="catalytic activity">
    <reaction evidence="2 13">
        <text>2-C-methyl-D-erythritol 4-phosphate + CTP + H(+) = 4-CDP-2-C-methyl-D-erythritol + diphosphate</text>
        <dbReference type="Rhea" id="RHEA:13429"/>
        <dbReference type="ChEBI" id="CHEBI:15378"/>
        <dbReference type="ChEBI" id="CHEBI:33019"/>
        <dbReference type="ChEBI" id="CHEBI:37563"/>
        <dbReference type="ChEBI" id="CHEBI:57823"/>
        <dbReference type="ChEBI" id="CHEBI:58262"/>
        <dbReference type="EC" id="2.7.7.60"/>
    </reaction>
</comment>
<dbReference type="AlphaFoldDB" id="A0A9D2IES2"/>
<dbReference type="InterPro" id="IPR020555">
    <property type="entry name" value="MECDP_synthase_CS"/>
</dbReference>
<comment type="pathway">
    <text evidence="4 13">Isoprenoid biosynthesis; isopentenyl diphosphate biosynthesis via DXP pathway; isopentenyl diphosphate from 1-deoxy-D-xylulose 5-phosphate: step 4/6.</text>
</comment>
<evidence type="ECO:0000313" key="15">
    <source>
        <dbReference type="EMBL" id="HIZ03887.1"/>
    </source>
</evidence>
<dbReference type="NCBIfam" id="TIGR00151">
    <property type="entry name" value="ispF"/>
    <property type="match status" value="1"/>
</dbReference>
<dbReference type="InterPro" id="IPR029044">
    <property type="entry name" value="Nucleotide-diphossugar_trans"/>
</dbReference>
<dbReference type="InterPro" id="IPR036571">
    <property type="entry name" value="MECDP_synthase_sf"/>
</dbReference>
<reference evidence="15" key="1">
    <citation type="journal article" date="2021" name="PeerJ">
        <title>Extensive microbial diversity within the chicken gut microbiome revealed by metagenomics and culture.</title>
        <authorList>
            <person name="Gilroy R."/>
            <person name="Ravi A."/>
            <person name="Getino M."/>
            <person name="Pursley I."/>
            <person name="Horton D.L."/>
            <person name="Alikhan N.F."/>
            <person name="Baker D."/>
            <person name="Gharbi K."/>
            <person name="Hall N."/>
            <person name="Watson M."/>
            <person name="Adriaenssens E.M."/>
            <person name="Foster-Nyarko E."/>
            <person name="Jarju S."/>
            <person name="Secka A."/>
            <person name="Antonio M."/>
            <person name="Oren A."/>
            <person name="Chaudhuri R.R."/>
            <person name="La Ragione R."/>
            <person name="Hildebrand F."/>
            <person name="Pallen M.J."/>
        </authorList>
    </citation>
    <scope>NUCLEOTIDE SEQUENCE</scope>
    <source>
        <strain evidence="15">CHK187-5294</strain>
    </source>
</reference>
<dbReference type="GO" id="GO:0008685">
    <property type="term" value="F:2-C-methyl-D-erythritol 2,4-cyclodiphosphate synthase activity"/>
    <property type="evidence" value="ECO:0007669"/>
    <property type="project" value="UniProtKB-UniRule"/>
</dbReference>
<feature type="binding site" evidence="13">
    <location>
        <position position="358"/>
    </location>
    <ligand>
        <name>4-CDP-2-C-methyl-D-erythritol 2-phosphate</name>
        <dbReference type="ChEBI" id="CHEBI:57919"/>
    </ligand>
</feature>
<feature type="binding site" evidence="13">
    <location>
        <position position="261"/>
    </location>
    <ligand>
        <name>a divalent metal cation</name>
        <dbReference type="ChEBI" id="CHEBI:60240"/>
    </ligand>
</feature>
<feature type="region of interest" description="2-C-methyl-D-erythritol 2,4-cyclodiphosphate synthase" evidence="13">
    <location>
        <begin position="220"/>
        <end position="377"/>
    </location>
</feature>
<evidence type="ECO:0000256" key="9">
    <source>
        <dbReference type="ARBA" id="ARBA00022723"/>
    </source>
</evidence>
<evidence type="ECO:0000256" key="10">
    <source>
        <dbReference type="ARBA" id="ARBA00023229"/>
    </source>
</evidence>
<dbReference type="HAMAP" id="MF_01520">
    <property type="entry name" value="IspDF"/>
    <property type="match status" value="1"/>
</dbReference>
<comment type="pathway">
    <text evidence="5 13">Isoprenoid biosynthesis; isopentenyl diphosphate biosynthesis via DXP pathway; isopentenyl diphosphate from 1-deoxy-D-xylulose 5-phosphate: step 2/6.</text>
</comment>
<feature type="site" description="Transition state stabilizer" evidence="13">
    <location>
        <position position="352"/>
    </location>
</feature>
<sequence>MNIAAIIPAAGSGSRAGFSKNKILQKIGGSSVIARTVSAFAQNAGISRIVVCANEADRKDLARELAPFDLCFASGGATRTESVKNALGLLAALPCPPDYVLIHDAARPFVSQKVINDCIDTVRQFGSAVCALPCTDTAVLAESGFISDTVERDKLFTLQTPQGFAFAPLYEAYGKITESDAFTDDSGVYKKYVTPPRLFAGEKGNIKLTFAEDFQMETYRTGIGTDTHAFGAEKDHIVLGGVKIPSQRGLIAHSDGDVLCHALMDALLSAAGLADIGHHFPDTDPAYKDADSLALLARVYALLQERGFSVVNVSAAISAERPKLAPYIAQVKKNLADVLHISEQCVGISAGTNEGLGYIGRGEGITVFANALLRSVF</sequence>
<comment type="caution">
    <text evidence="15">The sequence shown here is derived from an EMBL/GenBank/DDBJ whole genome shotgun (WGS) entry which is preliminary data.</text>
</comment>
<dbReference type="PANTHER" id="PTHR43181:SF1">
    <property type="entry name" value="2-C-METHYL-D-ERYTHRITOL 2,4-CYCLODIPHOSPHATE SYNTHASE, CHLOROPLASTIC"/>
    <property type="match status" value="1"/>
</dbReference>
<evidence type="ECO:0000313" key="16">
    <source>
        <dbReference type="Proteomes" id="UP000824132"/>
    </source>
</evidence>
<evidence type="ECO:0000256" key="11">
    <source>
        <dbReference type="ARBA" id="ARBA00023239"/>
    </source>
</evidence>
<dbReference type="SUPFAM" id="SSF53448">
    <property type="entry name" value="Nucleotide-diphospho-sugar transferases"/>
    <property type="match status" value="1"/>
</dbReference>
<comment type="caution">
    <text evidence="13">Lacks conserved residue(s) required for the propagation of feature annotation.</text>
</comment>
<keyword evidence="12 13" id="KW-0511">Multifunctional enzyme</keyword>
<dbReference type="EC" id="4.6.1.12" evidence="13"/>
<accession>A0A9D2IES2</accession>
<comment type="similarity">
    <text evidence="13">In the N-terminal section; belongs to the IspD/TarI cytidylyltransferase family. IspD subfamily.</text>
</comment>
<dbReference type="Gene3D" id="3.30.1330.50">
    <property type="entry name" value="2-C-methyl-D-erythritol 2,4-cyclodiphosphate synthase"/>
    <property type="match status" value="1"/>
</dbReference>
<dbReference type="Pfam" id="PF02542">
    <property type="entry name" value="YgbB"/>
    <property type="match status" value="1"/>
</dbReference>
<feature type="binding site" evidence="13">
    <location>
        <begin position="275"/>
        <end position="277"/>
    </location>
    <ligand>
        <name>4-CDP-2-C-methyl-D-erythritol 2-phosphate</name>
        <dbReference type="ChEBI" id="CHEBI:57919"/>
    </ligand>
</feature>
<feature type="binding site" evidence="13">
    <location>
        <position position="228"/>
    </location>
    <ligand>
        <name>a divalent metal cation</name>
        <dbReference type="ChEBI" id="CHEBI:60240"/>
    </ligand>
</feature>
<gene>
    <name evidence="15" type="primary">ispF</name>
    <name evidence="13" type="synonym">ispDF</name>
    <name evidence="15" type="ORF">H9727_06330</name>
</gene>
<dbReference type="GO" id="GO:0050518">
    <property type="term" value="F:2-C-methyl-D-erythritol 4-phosphate cytidylyltransferase activity"/>
    <property type="evidence" value="ECO:0007669"/>
    <property type="project" value="UniProtKB-UniRule"/>
</dbReference>
<keyword evidence="10 13" id="KW-0414">Isoprene biosynthesis</keyword>
<evidence type="ECO:0000256" key="7">
    <source>
        <dbReference type="ARBA" id="ARBA00022679"/>
    </source>
</evidence>
<dbReference type="Gene3D" id="3.90.550.10">
    <property type="entry name" value="Spore Coat Polysaccharide Biosynthesis Protein SpsA, Chain A"/>
    <property type="match status" value="1"/>
</dbReference>
<dbReference type="PROSITE" id="PS01295">
    <property type="entry name" value="ISPD"/>
    <property type="match status" value="1"/>
</dbReference>
<evidence type="ECO:0000256" key="5">
    <source>
        <dbReference type="ARBA" id="ARBA00004787"/>
    </source>
</evidence>
<dbReference type="EMBL" id="DXCL01000037">
    <property type="protein sequence ID" value="HIZ03887.1"/>
    <property type="molecule type" value="Genomic_DNA"/>
</dbReference>
<evidence type="ECO:0000256" key="13">
    <source>
        <dbReference type="HAMAP-Rule" id="MF_01520"/>
    </source>
</evidence>
<feature type="binding site" evidence="13">
    <location>
        <position position="361"/>
    </location>
    <ligand>
        <name>4-CDP-2-C-methyl-D-erythritol 2-phosphate</name>
        <dbReference type="ChEBI" id="CHEBI:57919"/>
    </ligand>
</feature>
<dbReference type="SUPFAM" id="SSF69765">
    <property type="entry name" value="IpsF-like"/>
    <property type="match status" value="1"/>
</dbReference>
<feature type="site" description="Transition state stabilizer" evidence="13">
    <location>
        <position position="15"/>
    </location>
</feature>
<dbReference type="Proteomes" id="UP000824132">
    <property type="component" value="Unassembled WGS sequence"/>
</dbReference>
<evidence type="ECO:0000256" key="8">
    <source>
        <dbReference type="ARBA" id="ARBA00022695"/>
    </source>
</evidence>
<reference evidence="15" key="2">
    <citation type="submission" date="2021-04" db="EMBL/GenBank/DDBJ databases">
        <authorList>
            <person name="Gilroy R."/>
        </authorList>
    </citation>
    <scope>NUCLEOTIDE SEQUENCE</scope>
    <source>
        <strain evidence="15">CHK187-5294</strain>
    </source>
</reference>
<evidence type="ECO:0000256" key="1">
    <source>
        <dbReference type="ARBA" id="ARBA00000200"/>
    </source>
</evidence>
<dbReference type="CDD" id="cd00554">
    <property type="entry name" value="MECDP_synthase"/>
    <property type="match status" value="1"/>
</dbReference>
<dbReference type="InterPro" id="IPR001228">
    <property type="entry name" value="IspD"/>
</dbReference>
<evidence type="ECO:0000256" key="6">
    <source>
        <dbReference type="ARBA" id="ARBA00009789"/>
    </source>
</evidence>
<feature type="site" description="Positions MEP for the nucleophilic attack" evidence="13">
    <location>
        <position position="207"/>
    </location>
</feature>
<comment type="function">
    <text evidence="13">Bifunctional enzyme that catalyzes the formation of 4-diphosphocytidyl-2-C-methyl-D-erythritol from CTP and 2-C-methyl-D-erythritol 4-phosphate (MEP) (IspD), and catalyzes the conversion of 4-diphosphocytidyl-2-C-methyl-D-erythritol 2-phosphate (CDP-ME2P) to 2-C-methyl-D-erythritol 2,4-cyclodiphosphate (ME-CPP) with a corresponding release of cytidine 5-monophosphate (CMP) (IspF).</text>
</comment>
<dbReference type="PROSITE" id="PS01350">
    <property type="entry name" value="ISPF"/>
    <property type="match status" value="1"/>
</dbReference>
<dbReference type="InterPro" id="IPR018294">
    <property type="entry name" value="ISPD_synthase_CS"/>
</dbReference>
<feature type="site" description="Transition state stabilizer" evidence="13">
    <location>
        <position position="22"/>
    </location>
</feature>
<comment type="catalytic activity">
    <reaction evidence="1 13">
        <text>4-CDP-2-C-methyl-D-erythritol 2-phosphate = 2-C-methyl-D-erythritol 2,4-cyclic diphosphate + CMP</text>
        <dbReference type="Rhea" id="RHEA:23864"/>
        <dbReference type="ChEBI" id="CHEBI:57919"/>
        <dbReference type="ChEBI" id="CHEBI:58483"/>
        <dbReference type="ChEBI" id="CHEBI:60377"/>
        <dbReference type="EC" id="4.6.1.12"/>
    </reaction>
</comment>
<feature type="domain" description="2-C-methyl-D-erythritol 2,4-cyclodiphosphate synthase" evidence="14">
    <location>
        <begin position="220"/>
        <end position="373"/>
    </location>
</feature>
<feature type="binding site" evidence="13">
    <location>
        <position position="226"/>
    </location>
    <ligand>
        <name>a divalent metal cation</name>
        <dbReference type="ChEBI" id="CHEBI:60240"/>
    </ligand>
</feature>
<dbReference type="NCBIfam" id="TIGR00453">
    <property type="entry name" value="ispD"/>
    <property type="match status" value="1"/>
</dbReference>
<keyword evidence="9 13" id="KW-0479">Metal-binding</keyword>
<evidence type="ECO:0000256" key="2">
    <source>
        <dbReference type="ARBA" id="ARBA00001282"/>
    </source>
</evidence>
<dbReference type="CDD" id="cd02516">
    <property type="entry name" value="CDP-ME_synthetase"/>
    <property type="match status" value="1"/>
</dbReference>
<feature type="site" description="Transition state stabilizer" evidence="13">
    <location>
        <position position="253"/>
    </location>
</feature>
<feature type="site" description="Positions MEP for the nucleophilic attack" evidence="13">
    <location>
        <position position="152"/>
    </location>
</feature>
<organism evidence="15 16">
    <name type="scientific">Candidatus Borkfalkia avistercoris</name>
    <dbReference type="NCBI Taxonomy" id="2838504"/>
    <lineage>
        <taxon>Bacteria</taxon>
        <taxon>Bacillati</taxon>
        <taxon>Bacillota</taxon>
        <taxon>Clostridia</taxon>
        <taxon>Christensenellales</taxon>
        <taxon>Christensenellaceae</taxon>
        <taxon>Candidatus Borkfalkia</taxon>
    </lineage>
</organism>
<dbReference type="GO" id="GO:0016114">
    <property type="term" value="P:terpenoid biosynthetic process"/>
    <property type="evidence" value="ECO:0007669"/>
    <property type="project" value="InterPro"/>
</dbReference>
<dbReference type="GO" id="GO:0046872">
    <property type="term" value="F:metal ion binding"/>
    <property type="evidence" value="ECO:0007669"/>
    <property type="project" value="UniProtKB-KW"/>
</dbReference>
<protein>
    <recommendedName>
        <fullName evidence="13">Bifunctional enzyme IspD/IspF</fullName>
    </recommendedName>
    <domain>
        <recommendedName>
            <fullName evidence="13">2-C-methyl-D-erythritol 4-phosphate cytidylyltransferase</fullName>
            <ecNumber evidence="13">2.7.7.60</ecNumber>
        </recommendedName>
        <alternativeName>
            <fullName evidence="13">4-diphosphocytidyl-2C-methyl-D-erythritol synthase</fullName>
        </alternativeName>
        <alternativeName>
            <fullName evidence="13">MEP cytidylyltransferase</fullName>
            <shortName evidence="13">MCT</shortName>
        </alternativeName>
    </domain>
    <domain>
        <recommendedName>
            <fullName evidence="13">2-C-methyl-D-erythritol 2,4-cyclodiphosphate synthase</fullName>
            <shortName evidence="13">MECDP-synthase</shortName>
            <shortName evidence="13">MECPP-synthase</shortName>
            <shortName evidence="13">MECPS</shortName>
            <ecNumber evidence="13">4.6.1.12</ecNumber>
        </recommendedName>
    </domain>
</protein>
<evidence type="ECO:0000256" key="4">
    <source>
        <dbReference type="ARBA" id="ARBA00004709"/>
    </source>
</evidence>
<evidence type="ECO:0000256" key="3">
    <source>
        <dbReference type="ARBA" id="ARBA00001968"/>
    </source>
</evidence>
<dbReference type="PANTHER" id="PTHR43181">
    <property type="entry name" value="2-C-METHYL-D-ERYTHRITOL 2,4-CYCLODIPHOSPHATE SYNTHASE, CHLOROPLASTIC"/>
    <property type="match status" value="1"/>
</dbReference>
<keyword evidence="7 13" id="KW-0808">Transferase</keyword>
<dbReference type="GO" id="GO:0019288">
    <property type="term" value="P:isopentenyl diphosphate biosynthetic process, methylerythritol 4-phosphate pathway"/>
    <property type="evidence" value="ECO:0007669"/>
    <property type="project" value="UniProtKB-UniRule"/>
</dbReference>
<feature type="region of interest" description="2-C-methyl-D-erythritol 4-phosphate cytidylyltransferase" evidence="13">
    <location>
        <begin position="1"/>
        <end position="220"/>
    </location>
</feature>
<dbReference type="InterPro" id="IPR034683">
    <property type="entry name" value="IspD/TarI"/>
</dbReference>